<feature type="region of interest" description="Disordered" evidence="1">
    <location>
        <begin position="185"/>
        <end position="208"/>
    </location>
</feature>
<dbReference type="Pfam" id="PF17745">
    <property type="entry name" value="Ydr279_N"/>
    <property type="match status" value="1"/>
</dbReference>
<name>A0A5C3ESH0_9BASI</name>
<dbReference type="EMBL" id="OOIP01000001">
    <property type="protein sequence ID" value="SPO34645.1"/>
    <property type="molecule type" value="Genomic_DNA"/>
</dbReference>
<accession>A0A5C3ESH0</accession>
<dbReference type="GO" id="GO:0006401">
    <property type="term" value="P:RNA catabolic process"/>
    <property type="evidence" value="ECO:0007669"/>
    <property type="project" value="TreeGrafter"/>
</dbReference>
<dbReference type="GO" id="GO:0032299">
    <property type="term" value="C:ribonuclease H2 complex"/>
    <property type="evidence" value="ECO:0007669"/>
    <property type="project" value="InterPro"/>
</dbReference>
<dbReference type="PANTHER" id="PTHR13383">
    <property type="entry name" value="RIBONUCLEASE H2 SUBUNIT B"/>
    <property type="match status" value="1"/>
</dbReference>
<dbReference type="Gene3D" id="2.20.25.530">
    <property type="match status" value="1"/>
</dbReference>
<dbReference type="OrthoDB" id="29098at2759"/>
<organism evidence="3 4">
    <name type="scientific">Pseudozyma flocculosa</name>
    <dbReference type="NCBI Taxonomy" id="84751"/>
    <lineage>
        <taxon>Eukaryota</taxon>
        <taxon>Fungi</taxon>
        <taxon>Dikarya</taxon>
        <taxon>Basidiomycota</taxon>
        <taxon>Ustilaginomycotina</taxon>
        <taxon>Ustilaginomycetes</taxon>
        <taxon>Ustilaginales</taxon>
        <taxon>Ustilaginaceae</taxon>
        <taxon>Pseudozyma</taxon>
    </lineage>
</organism>
<evidence type="ECO:0000256" key="1">
    <source>
        <dbReference type="SAM" id="MobiDB-lite"/>
    </source>
</evidence>
<feature type="domain" description="Rnh202 triple barrel" evidence="2">
    <location>
        <begin position="53"/>
        <end position="112"/>
    </location>
</feature>
<dbReference type="Proteomes" id="UP000323386">
    <property type="component" value="Unassembled WGS sequence"/>
</dbReference>
<evidence type="ECO:0000313" key="3">
    <source>
        <dbReference type="EMBL" id="SPO34645.1"/>
    </source>
</evidence>
<protein>
    <recommendedName>
        <fullName evidence="2">Rnh202 triple barrel domain-containing protein</fullName>
    </recommendedName>
</protein>
<evidence type="ECO:0000313" key="4">
    <source>
        <dbReference type="Proteomes" id="UP000323386"/>
    </source>
</evidence>
<evidence type="ECO:0000259" key="2">
    <source>
        <dbReference type="Pfam" id="PF17745"/>
    </source>
</evidence>
<gene>
    <name evidence="3" type="ORF">PSFLO_00116</name>
</gene>
<proteinExistence type="predicted"/>
<dbReference type="InterPro" id="IPR040456">
    <property type="entry name" value="RNase_H2_suB"/>
</dbReference>
<sequence length="335" mass="35937">MQAPSTSPPPLGTTTEGKTLFLAYPSSLVVAPTSTDTTMTTTTTTTTTAATTTATRRFLTLPHPRSHVPVYFLPCPEAIYEQTTIGGEEKNARSWFISSSGGGGGGGVVEDAGISNQIHTPSTLTLLTPLSPLFLVLSILSILPNGPDGEGRFLPYDDIWDQAALVFYRRRREKFAAYLDSARKRAGSNATGGGGTGQVQGEEDGGEESWEDIVSFGAHPLVQRTVERCCQVQSMPDGPTTYRLCKSKAYALLDDKLTRLASPDTFARAPNTLSRSFDRRYQGAPGTEASEEAQVLRRQIAAETIMGYLSPDVASEWSACSEVLNAGAEAKDEAR</sequence>
<dbReference type="GO" id="GO:0005654">
    <property type="term" value="C:nucleoplasm"/>
    <property type="evidence" value="ECO:0007669"/>
    <property type="project" value="TreeGrafter"/>
</dbReference>
<dbReference type="InterPro" id="IPR041195">
    <property type="entry name" value="Rnh202_N"/>
</dbReference>
<reference evidence="3 4" key="1">
    <citation type="submission" date="2018-03" db="EMBL/GenBank/DDBJ databases">
        <authorList>
            <person name="Guldener U."/>
        </authorList>
    </citation>
    <scope>NUCLEOTIDE SEQUENCE [LARGE SCALE GENOMIC DNA]</scope>
    <source>
        <strain evidence="3 4">DAOM196992</strain>
    </source>
</reference>
<dbReference type="AlphaFoldDB" id="A0A5C3ESH0"/>
<dbReference type="PANTHER" id="PTHR13383:SF11">
    <property type="entry name" value="RIBONUCLEASE H2 SUBUNIT B"/>
    <property type="match status" value="1"/>
</dbReference>
<dbReference type="Gene3D" id="1.10.20.120">
    <property type="match status" value="1"/>
</dbReference>
<keyword evidence="4" id="KW-1185">Reference proteome</keyword>